<evidence type="ECO:0000256" key="1">
    <source>
        <dbReference type="ARBA" id="ARBA00008123"/>
    </source>
</evidence>
<feature type="compositionally biased region" description="Low complexity" evidence="10">
    <location>
        <begin position="185"/>
        <end position="194"/>
    </location>
</feature>
<feature type="compositionally biased region" description="Polar residues" evidence="10">
    <location>
        <begin position="102"/>
        <end position="114"/>
    </location>
</feature>
<comment type="function">
    <text evidence="8">RNA-binding protein that binds specific mRNAs including the ASH1 mRNA, coding for a repressor of the HO endonuclease. Part of the mRNA localization machinery that restricts accumulation of certain proteins to the bud and in the daughter cell. Required for the delivery of cortical endoplasmic reticulum into the emerging bud.</text>
</comment>
<keyword evidence="3 9" id="KW-0813">Transport</keyword>
<keyword evidence="6" id="KW-0175">Coiled coil</keyword>
<proteinExistence type="inferred from homology"/>
<evidence type="ECO:0000256" key="9">
    <source>
        <dbReference type="RuleBase" id="RU362142"/>
    </source>
</evidence>
<dbReference type="GO" id="GO:0051028">
    <property type="term" value="P:mRNA transport"/>
    <property type="evidence" value="ECO:0007669"/>
    <property type="project" value="UniProtKB-UniRule"/>
</dbReference>
<keyword evidence="5 9" id="KW-0694">RNA-binding</keyword>
<keyword evidence="12" id="KW-1185">Reference proteome</keyword>
<feature type="region of interest" description="Disordered" evidence="10">
    <location>
        <begin position="418"/>
        <end position="488"/>
    </location>
</feature>
<dbReference type="HOGENOM" id="CLU_430327_0_0_1"/>
<dbReference type="GO" id="GO:0048309">
    <property type="term" value="P:endoplasmic reticulum inheritance"/>
    <property type="evidence" value="ECO:0007669"/>
    <property type="project" value="InterPro"/>
</dbReference>
<feature type="compositionally biased region" description="Polar residues" evidence="10">
    <location>
        <begin position="421"/>
        <end position="430"/>
    </location>
</feature>
<evidence type="ECO:0000256" key="8">
    <source>
        <dbReference type="ARBA" id="ARBA00024975"/>
    </source>
</evidence>
<feature type="compositionally biased region" description="Polar residues" evidence="10">
    <location>
        <begin position="153"/>
        <end position="166"/>
    </location>
</feature>
<sequence length="636" mass="67806">MSTEAFPTMSPKFEHDASLKGENTGLVAEGTAGASQVVAEATDPMDRIAQLEAVLKEKEAIIEALSLASPPRLSGALDASDPLAEVQPESAYGSRAKRESLPSPTAKTGRSSLKANGLHGNGTGGASEPSAPHANGRRRSSSLDPLSSPNLRQQSPKNIEQFSSISLAGASRDVAAEGTRERRSSNSSMRSTRTGVSIKVDSSSRRSSLSSATLKNGNIDGSLAPSDYASDNGSVLGLHPNGDGSRKSPAAGNWATKFRRAPSPAPSNVSEADSVSSSRGGGGGSAFTNGLGAWRRASLQAVGRRRKSGIINLDHSLVSPTTPGSATSESGPGGLGPLREAGARSTQLAVEGFSAPTIASENRRLAVLAQQAQAITSGTTAANVPNGSNPGAGGSGKVISALTAELQSTKNLLDNARSALRASQRSTSAAQRGLEDTKEALGRSRQENENMSRMLERKDRQLAEALERARKAESESKDLGRQSREWGTRVREVESELGEVRREKAKDEAQYEAIRSAWDSTREMWRKELQELREQVAKRDEERQQHVDQMKSKLDQMDALYQLRVNDTSDIEGAVSQLKLETDKAAALVRQQVEPLAKQADFIEQEERRMGETVDMVHRELKRILRLARAGDTSGG</sequence>
<dbReference type="Pfam" id="PF17078">
    <property type="entry name" value="SHE3"/>
    <property type="match status" value="1"/>
</dbReference>
<comment type="caution">
    <text evidence="11">The sequence shown here is derived from an EMBL/GenBank/DDBJ whole genome shotgun (WGS) entry which is preliminary data.</text>
</comment>
<keyword evidence="9" id="KW-0509">mRNA transport</keyword>
<evidence type="ECO:0000256" key="5">
    <source>
        <dbReference type="ARBA" id="ARBA00022884"/>
    </source>
</evidence>
<dbReference type="STRING" id="1037660.A0A066WS94"/>
<keyword evidence="7 9" id="KW-0472">Membrane</keyword>
<feature type="region of interest" description="Disordered" evidence="10">
    <location>
        <begin position="315"/>
        <end position="340"/>
    </location>
</feature>
<comment type="subcellular location">
    <subcellularLocation>
        <location evidence="9">Endoplasmic reticulum membrane</location>
        <topology evidence="9">Peripheral membrane protein</topology>
    </subcellularLocation>
</comment>
<dbReference type="InParanoid" id="A0A066WS94"/>
<feature type="region of interest" description="Disordered" evidence="10">
    <location>
        <begin position="257"/>
        <end position="290"/>
    </location>
</feature>
<evidence type="ECO:0000256" key="4">
    <source>
        <dbReference type="ARBA" id="ARBA00022824"/>
    </source>
</evidence>
<dbReference type="Proteomes" id="UP000027361">
    <property type="component" value="Unassembled WGS sequence"/>
</dbReference>
<evidence type="ECO:0000256" key="6">
    <source>
        <dbReference type="ARBA" id="ARBA00023054"/>
    </source>
</evidence>
<feature type="compositionally biased region" description="Basic and acidic residues" evidence="10">
    <location>
        <begin position="174"/>
        <end position="184"/>
    </location>
</feature>
<dbReference type="GO" id="GO:0003723">
    <property type="term" value="F:RNA binding"/>
    <property type="evidence" value="ECO:0007669"/>
    <property type="project" value="UniProtKB-KW"/>
</dbReference>
<dbReference type="AlphaFoldDB" id="A0A066WS94"/>
<feature type="compositionally biased region" description="Polar residues" evidence="10">
    <location>
        <begin position="318"/>
        <end position="330"/>
    </location>
</feature>
<protein>
    <recommendedName>
        <fullName evidence="2 9">SWI5-dependent HO expression protein 3</fullName>
    </recommendedName>
</protein>
<dbReference type="GeneID" id="25265778"/>
<evidence type="ECO:0000313" key="11">
    <source>
        <dbReference type="EMBL" id="KDN53560.1"/>
    </source>
</evidence>
<evidence type="ECO:0000313" key="12">
    <source>
        <dbReference type="Proteomes" id="UP000027361"/>
    </source>
</evidence>
<comment type="similarity">
    <text evidence="1 9">Belongs to the SHE3 family.</text>
</comment>
<name>A0A066WS94_TILAU</name>
<dbReference type="InterPro" id="IPR031398">
    <property type="entry name" value="She3"/>
</dbReference>
<gene>
    <name evidence="9" type="primary">SHE3</name>
    <name evidence="11" type="ORF">K437DRAFT_265623</name>
</gene>
<dbReference type="RefSeq" id="XP_013246425.1">
    <property type="nucleotide sequence ID" value="XM_013390971.1"/>
</dbReference>
<accession>A0A066WS94</accession>
<dbReference type="EMBL" id="JMSN01000001">
    <property type="protein sequence ID" value="KDN53560.1"/>
    <property type="molecule type" value="Genomic_DNA"/>
</dbReference>
<organism evidence="11 12">
    <name type="scientific">Tilletiaria anomala (strain ATCC 24038 / CBS 436.72 / UBC 951)</name>
    <dbReference type="NCBI Taxonomy" id="1037660"/>
    <lineage>
        <taxon>Eukaryota</taxon>
        <taxon>Fungi</taxon>
        <taxon>Dikarya</taxon>
        <taxon>Basidiomycota</taxon>
        <taxon>Ustilaginomycotina</taxon>
        <taxon>Exobasidiomycetes</taxon>
        <taxon>Georgefischeriales</taxon>
        <taxon>Tilletiariaceae</taxon>
        <taxon>Tilletiaria</taxon>
    </lineage>
</organism>
<feature type="compositionally biased region" description="Basic and acidic residues" evidence="10">
    <location>
        <begin position="433"/>
        <end position="488"/>
    </location>
</feature>
<evidence type="ECO:0000256" key="10">
    <source>
        <dbReference type="SAM" id="MobiDB-lite"/>
    </source>
</evidence>
<dbReference type="OrthoDB" id="6088208at2759"/>
<feature type="region of interest" description="Disordered" evidence="10">
    <location>
        <begin position="66"/>
        <end position="221"/>
    </location>
</feature>
<feature type="compositionally biased region" description="Low complexity" evidence="10">
    <location>
        <begin position="142"/>
        <end position="152"/>
    </location>
</feature>
<reference evidence="11 12" key="1">
    <citation type="submission" date="2014-05" db="EMBL/GenBank/DDBJ databases">
        <title>Draft genome sequence of a rare smut relative, Tilletiaria anomala UBC 951.</title>
        <authorList>
            <consortium name="DOE Joint Genome Institute"/>
            <person name="Toome M."/>
            <person name="Kuo A."/>
            <person name="Henrissat B."/>
            <person name="Lipzen A."/>
            <person name="Tritt A."/>
            <person name="Yoshinaga Y."/>
            <person name="Zane M."/>
            <person name="Barry K."/>
            <person name="Grigoriev I.V."/>
            <person name="Spatafora J.W."/>
            <person name="Aimea M.C."/>
        </authorList>
    </citation>
    <scope>NUCLEOTIDE SEQUENCE [LARGE SCALE GENOMIC DNA]</scope>
    <source>
        <strain evidence="11 12">UBC 951</strain>
    </source>
</reference>
<evidence type="ECO:0000256" key="3">
    <source>
        <dbReference type="ARBA" id="ARBA00022448"/>
    </source>
</evidence>
<feature type="compositionally biased region" description="Low complexity" evidence="10">
    <location>
        <begin position="267"/>
        <end position="278"/>
    </location>
</feature>
<evidence type="ECO:0000256" key="7">
    <source>
        <dbReference type="ARBA" id="ARBA00023136"/>
    </source>
</evidence>
<evidence type="ECO:0000256" key="2">
    <source>
        <dbReference type="ARBA" id="ARBA00019884"/>
    </source>
</evidence>
<keyword evidence="4 9" id="KW-0256">Endoplasmic reticulum</keyword>
<dbReference type="GO" id="GO:0005789">
    <property type="term" value="C:endoplasmic reticulum membrane"/>
    <property type="evidence" value="ECO:0007669"/>
    <property type="project" value="UniProtKB-SubCell"/>
</dbReference>